<feature type="transmembrane region" description="Helical" evidence="6">
    <location>
        <begin position="232"/>
        <end position="256"/>
    </location>
</feature>
<protein>
    <recommendedName>
        <fullName evidence="9">Oligosaccharide flippase family protein</fullName>
    </recommendedName>
</protein>
<evidence type="ECO:0008006" key="9">
    <source>
        <dbReference type="Google" id="ProtNLM"/>
    </source>
</evidence>
<feature type="transmembrane region" description="Helical" evidence="6">
    <location>
        <begin position="268"/>
        <end position="285"/>
    </location>
</feature>
<feature type="transmembrane region" description="Helical" evidence="6">
    <location>
        <begin position="192"/>
        <end position="212"/>
    </location>
</feature>
<gene>
    <name evidence="7" type="ORF">GJ699_08140</name>
</gene>
<keyword evidence="2" id="KW-1003">Cell membrane</keyword>
<keyword evidence="5 6" id="KW-0472">Membrane</keyword>
<reference evidence="7 8" key="1">
    <citation type="submission" date="2019-11" db="EMBL/GenBank/DDBJ databases">
        <title>Novel species isolated from a subtropical stream in China.</title>
        <authorList>
            <person name="Lu H."/>
        </authorList>
    </citation>
    <scope>NUCLEOTIDE SEQUENCE [LARGE SCALE GENOMIC DNA]</scope>
    <source>
        <strain evidence="7 8">FT80W</strain>
    </source>
</reference>
<dbReference type="PANTHER" id="PTHR30250">
    <property type="entry name" value="PST FAMILY PREDICTED COLANIC ACID TRANSPORTER"/>
    <property type="match status" value="1"/>
</dbReference>
<evidence type="ECO:0000256" key="5">
    <source>
        <dbReference type="ARBA" id="ARBA00023136"/>
    </source>
</evidence>
<dbReference type="EMBL" id="WKJK01000003">
    <property type="protein sequence ID" value="MRW89950.1"/>
    <property type="molecule type" value="Genomic_DNA"/>
</dbReference>
<organism evidence="7 8">
    <name type="scientific">Duganella guangzhouensis</name>
    <dbReference type="NCBI Taxonomy" id="2666084"/>
    <lineage>
        <taxon>Bacteria</taxon>
        <taxon>Pseudomonadati</taxon>
        <taxon>Pseudomonadota</taxon>
        <taxon>Betaproteobacteria</taxon>
        <taxon>Burkholderiales</taxon>
        <taxon>Oxalobacteraceae</taxon>
        <taxon>Telluria group</taxon>
        <taxon>Duganella</taxon>
    </lineage>
</organism>
<evidence type="ECO:0000256" key="2">
    <source>
        <dbReference type="ARBA" id="ARBA00022475"/>
    </source>
</evidence>
<dbReference type="InterPro" id="IPR050833">
    <property type="entry name" value="Poly_Biosynth_Transport"/>
</dbReference>
<keyword evidence="8" id="KW-1185">Reference proteome</keyword>
<dbReference type="PANTHER" id="PTHR30250:SF11">
    <property type="entry name" value="O-ANTIGEN TRANSPORTER-RELATED"/>
    <property type="match status" value="1"/>
</dbReference>
<feature type="transmembrane region" description="Helical" evidence="6">
    <location>
        <begin position="95"/>
        <end position="120"/>
    </location>
</feature>
<feature type="transmembrane region" description="Helical" evidence="6">
    <location>
        <begin position="21"/>
        <end position="41"/>
    </location>
</feature>
<feature type="transmembrane region" description="Helical" evidence="6">
    <location>
        <begin position="373"/>
        <end position="391"/>
    </location>
</feature>
<evidence type="ECO:0000256" key="4">
    <source>
        <dbReference type="ARBA" id="ARBA00022989"/>
    </source>
</evidence>
<dbReference type="AlphaFoldDB" id="A0A6I2KWM6"/>
<evidence type="ECO:0000256" key="1">
    <source>
        <dbReference type="ARBA" id="ARBA00004651"/>
    </source>
</evidence>
<dbReference type="Proteomes" id="UP000433309">
    <property type="component" value="Unassembled WGS sequence"/>
</dbReference>
<evidence type="ECO:0000256" key="6">
    <source>
        <dbReference type="SAM" id="Phobius"/>
    </source>
</evidence>
<comment type="subcellular location">
    <subcellularLocation>
        <location evidence="1">Cell membrane</location>
        <topology evidence="1">Multi-pass membrane protein</topology>
    </subcellularLocation>
</comment>
<keyword evidence="3 6" id="KW-0812">Transmembrane</keyword>
<feature type="transmembrane region" description="Helical" evidence="6">
    <location>
        <begin position="159"/>
        <end position="180"/>
    </location>
</feature>
<feature type="transmembrane region" description="Helical" evidence="6">
    <location>
        <begin position="306"/>
        <end position="332"/>
    </location>
</feature>
<dbReference type="RefSeq" id="WP_154374896.1">
    <property type="nucleotide sequence ID" value="NZ_WKJK01000003.1"/>
</dbReference>
<feature type="transmembrane region" description="Helical" evidence="6">
    <location>
        <begin position="344"/>
        <end position="364"/>
    </location>
</feature>
<evidence type="ECO:0000313" key="8">
    <source>
        <dbReference type="Proteomes" id="UP000433309"/>
    </source>
</evidence>
<dbReference type="GO" id="GO:0005886">
    <property type="term" value="C:plasma membrane"/>
    <property type="evidence" value="ECO:0007669"/>
    <property type="project" value="UniProtKB-SubCell"/>
</dbReference>
<proteinExistence type="predicted"/>
<keyword evidence="4 6" id="KW-1133">Transmembrane helix</keyword>
<feature type="transmembrane region" description="Helical" evidence="6">
    <location>
        <begin position="397"/>
        <end position="416"/>
    </location>
</feature>
<accession>A0A6I2KWM6</accession>
<evidence type="ECO:0000256" key="3">
    <source>
        <dbReference type="ARBA" id="ARBA00022692"/>
    </source>
</evidence>
<sequence length="428" mass="44918">MSTTREHAARATTLAALRRPLLVSLTNQLLGSGANFLVGIYLARSLALAEFGLYGICYGLCTLYIGVGNAMLLTQMTVSMAGQPLAAQAAYAGRVLATILLLGGTVLLAGAGAGVALWLWLGAAPYLGLVVPVALAAALMLCGEFFITYAYIRHHERAALLVNAAALVVVAGGLAALRLLGRAPDAADVLLLYAGGNALGAALAYLSAPLAWRQPLPQLRGHWRSARGHGGWSLGGVAISWVQAQSATYTLAAMLGPAGAGLANLSRLFISPFTFLVPAVNKIALPRLAALRASDPRRMRRLATQLALVMVLLAALYALLLLCCLGWLAPLVLGHHVPQLPQLVAVWCLVLLFQVGRSCGALLLQTQMKFRQLTLITLPCAVLAVSTAVLLMRHYQAAGAIAGVLAGEGLLALLIWKEIAHGARTEYH</sequence>
<name>A0A6I2KWM6_9BURK</name>
<feature type="transmembrane region" description="Helical" evidence="6">
    <location>
        <begin position="53"/>
        <end position="74"/>
    </location>
</feature>
<feature type="transmembrane region" description="Helical" evidence="6">
    <location>
        <begin position="126"/>
        <end position="152"/>
    </location>
</feature>
<evidence type="ECO:0000313" key="7">
    <source>
        <dbReference type="EMBL" id="MRW89950.1"/>
    </source>
</evidence>
<comment type="caution">
    <text evidence="7">The sequence shown here is derived from an EMBL/GenBank/DDBJ whole genome shotgun (WGS) entry which is preliminary data.</text>
</comment>